<dbReference type="InterPro" id="IPR028958">
    <property type="entry name" value="Imm42"/>
</dbReference>
<comment type="caution">
    <text evidence="1">The sequence shown here is derived from an EMBL/GenBank/DDBJ whole genome shotgun (WGS) entry which is preliminary data.</text>
</comment>
<gene>
    <name evidence="1" type="ORF">SB593_07350</name>
</gene>
<organism evidence="1 2">
    <name type="scientific">Burkholderia anthinoferrum</name>
    <dbReference type="NCBI Taxonomy" id="3090833"/>
    <lineage>
        <taxon>Bacteria</taxon>
        <taxon>Pseudomonadati</taxon>
        <taxon>Pseudomonadota</taxon>
        <taxon>Betaproteobacteria</taxon>
        <taxon>Burkholderiales</taxon>
        <taxon>Burkholderiaceae</taxon>
        <taxon>Burkholderia</taxon>
    </lineage>
</organism>
<dbReference type="EMBL" id="JAWRLE010000008">
    <property type="protein sequence ID" value="MEB2578777.1"/>
    <property type="molecule type" value="Genomic_DNA"/>
</dbReference>
<reference evidence="1 2" key="1">
    <citation type="journal article" date="2023" name="Front. Microbiol.">
        <title>Genomic analyses of Burkholderia respiratory isolates indicates two evolutionarily distinct B. anthina clades.</title>
        <authorList>
            <person name="Pham A."/>
            <person name="Volmer J.G."/>
            <person name="Chambers D.C."/>
            <person name="Smith D.J."/>
            <person name="Reid D.W."/>
            <person name="Burr L."/>
            <person name="Wells T.J."/>
        </authorList>
    </citation>
    <scope>NUCLEOTIDE SEQUENCE [LARGE SCALE GENOMIC DNA]</scope>
    <source>
        <strain evidence="1 2">BCCIQ07A</strain>
    </source>
</reference>
<name>A0ABU5WIJ4_9BURK</name>
<keyword evidence="2" id="KW-1185">Reference proteome</keyword>
<protein>
    <submittedName>
        <fullName evidence="1">Immunity 42 family protein</fullName>
    </submittedName>
</protein>
<proteinExistence type="predicted"/>
<accession>A0ABU5WIJ4</accession>
<evidence type="ECO:0000313" key="2">
    <source>
        <dbReference type="Proteomes" id="UP001304467"/>
    </source>
</evidence>
<evidence type="ECO:0000313" key="1">
    <source>
        <dbReference type="EMBL" id="MEB2578777.1"/>
    </source>
</evidence>
<dbReference type="RefSeq" id="WP_081066605.1">
    <property type="nucleotide sequence ID" value="NZ_JAWRKY010000008.1"/>
</dbReference>
<sequence>MIFGDPNCFAIWFDRVDSWSTPDFENGCFAFFIGKTLICSQNSTLGVDLHLLSKLPCLGKSVEDDYIFNAPIAEAYSVLYERAFPSADSDAESSDYTHLVSARSLLDEGHNVFLVESGSKARLIYGMDGKPVSVFDVFIDRGEFQRIIRTATTWRA</sequence>
<dbReference type="Pfam" id="PF15593">
    <property type="entry name" value="Imm42"/>
    <property type="match status" value="1"/>
</dbReference>
<dbReference type="Proteomes" id="UP001304467">
    <property type="component" value="Unassembled WGS sequence"/>
</dbReference>